<dbReference type="AlphaFoldDB" id="A0A4D6XCW1"/>
<comment type="similarity">
    <text evidence="4">Belongs to the glutamate--cysteine ligase type 2 family. YbdK subfamily.</text>
</comment>
<dbReference type="InterPro" id="IPR014746">
    <property type="entry name" value="Gln_synth/guanido_kin_cat_dom"/>
</dbReference>
<dbReference type="RefSeq" id="WP_136914675.1">
    <property type="nucleotide sequence ID" value="NZ_CP039371.1"/>
</dbReference>
<keyword evidence="1 4" id="KW-0436">Ligase</keyword>
<dbReference type="NCBIfam" id="NF010039">
    <property type="entry name" value="PRK13515.1"/>
    <property type="match status" value="1"/>
</dbReference>
<dbReference type="Proteomes" id="UP000298551">
    <property type="component" value="Chromosome"/>
</dbReference>
<dbReference type="Gene3D" id="3.30.590.20">
    <property type="match status" value="1"/>
</dbReference>
<keyword evidence="3 4" id="KW-0067">ATP-binding</keyword>
<comment type="function">
    <text evidence="4">ATP-dependent carboxylate-amine ligase which exhibits weak glutamate--cysteine ligase activity.</text>
</comment>
<keyword evidence="2 4" id="KW-0547">Nucleotide-binding</keyword>
<dbReference type="PANTHER" id="PTHR36510">
    <property type="entry name" value="GLUTAMATE--CYSTEINE LIGASE 2-RELATED"/>
    <property type="match status" value="1"/>
</dbReference>
<evidence type="ECO:0000256" key="1">
    <source>
        <dbReference type="ARBA" id="ARBA00022598"/>
    </source>
</evidence>
<gene>
    <name evidence="5" type="ORF">E6B08_14595</name>
</gene>
<dbReference type="SUPFAM" id="SSF55931">
    <property type="entry name" value="Glutamine synthetase/guanido kinase"/>
    <property type="match status" value="1"/>
</dbReference>
<dbReference type="Pfam" id="PF04107">
    <property type="entry name" value="GCS2"/>
    <property type="match status" value="1"/>
</dbReference>
<reference evidence="6" key="1">
    <citation type="submission" date="2019-04" db="EMBL/GenBank/DDBJ databases">
        <title>Genome sequence of Pseudomonas putida 1290, an auxin catabolizing strain.</title>
        <authorList>
            <person name="Laird T.S."/>
            <person name="Leveau J.H.J."/>
        </authorList>
    </citation>
    <scope>NUCLEOTIDE SEQUENCE [LARGE SCALE GENOMIC DNA]</scope>
    <source>
        <strain evidence="6">1290</strain>
    </source>
</reference>
<dbReference type="EC" id="6.3.2.2" evidence="4"/>
<name>A0A4D6XCW1_PSEPU</name>
<proteinExistence type="inferred from homology"/>
<accession>A0A4D6XCW1</accession>
<dbReference type="HAMAP" id="MF_01609">
    <property type="entry name" value="Glu_cys_ligase_2"/>
    <property type="match status" value="1"/>
</dbReference>
<dbReference type="GO" id="GO:0042398">
    <property type="term" value="P:modified amino acid biosynthetic process"/>
    <property type="evidence" value="ECO:0007669"/>
    <property type="project" value="InterPro"/>
</dbReference>
<evidence type="ECO:0000256" key="2">
    <source>
        <dbReference type="ARBA" id="ARBA00022741"/>
    </source>
</evidence>
<evidence type="ECO:0000313" key="5">
    <source>
        <dbReference type="EMBL" id="QCI12518.1"/>
    </source>
</evidence>
<protein>
    <recommendedName>
        <fullName evidence="4">Putative glutamate--cysteine ligase 2</fullName>
        <ecNumber evidence="4">6.3.2.2</ecNumber>
    </recommendedName>
    <alternativeName>
        <fullName evidence="4">Gamma-glutamylcysteine synthetase 2</fullName>
        <shortName evidence="4">GCS 2</shortName>
        <shortName evidence="4">Gamma-GCS 2</shortName>
    </alternativeName>
</protein>
<evidence type="ECO:0000313" key="6">
    <source>
        <dbReference type="Proteomes" id="UP000298551"/>
    </source>
</evidence>
<sequence>MRTPFTFGMEEEYLLVDLDTGQVIARPKAAVIQRCREVIGPTFSEELLRSQIEVSSPIFVELAEASEFFQTTRQCLIKVLAADGIALYCAGSHPMARWSNQQVSAPGHYQQLALDYRQVAQRSLVNGLHIHVGISDVDRMQLINRRLLQWLPLLQVLSTSSPFWCGKHSGYMSYRRISYREWPNADMPEPLDNWLAYQRYEAFFQRWDDQRDHLRWLIRPSRHFPTLELRICDACPRLEDGLCIAGLFRHLVEQCARRPLPAGPNPPELRWATQENLWRAARFGSHGDFIVPGEQDTLDAHGWLGLLQTQYPADTDDSERAFAHAHRIIDQGTSAHHQLDAYKQAKAQDLSDAQALRAVVEQVLAQTRV</sequence>
<dbReference type="InterPro" id="IPR050141">
    <property type="entry name" value="GCL_type2/YbdK_subfam"/>
</dbReference>
<organism evidence="5 6">
    <name type="scientific">Pseudomonas putida</name>
    <name type="common">Arthrobacter siderocapsulatus</name>
    <dbReference type="NCBI Taxonomy" id="303"/>
    <lineage>
        <taxon>Bacteria</taxon>
        <taxon>Pseudomonadati</taxon>
        <taxon>Pseudomonadota</taxon>
        <taxon>Gammaproteobacteria</taxon>
        <taxon>Pseudomonadales</taxon>
        <taxon>Pseudomonadaceae</taxon>
        <taxon>Pseudomonas</taxon>
    </lineage>
</organism>
<dbReference type="OrthoDB" id="9769628at2"/>
<dbReference type="PANTHER" id="PTHR36510:SF1">
    <property type="entry name" value="GLUTAMATE--CYSTEINE LIGASE 2-RELATED"/>
    <property type="match status" value="1"/>
</dbReference>
<evidence type="ECO:0000256" key="4">
    <source>
        <dbReference type="HAMAP-Rule" id="MF_01609"/>
    </source>
</evidence>
<dbReference type="GO" id="GO:0004357">
    <property type="term" value="F:glutamate-cysteine ligase activity"/>
    <property type="evidence" value="ECO:0007669"/>
    <property type="project" value="UniProtKB-EC"/>
</dbReference>
<comment type="catalytic activity">
    <reaction evidence="4">
        <text>L-cysteine + L-glutamate + ATP = gamma-L-glutamyl-L-cysteine + ADP + phosphate + H(+)</text>
        <dbReference type="Rhea" id="RHEA:13285"/>
        <dbReference type="ChEBI" id="CHEBI:15378"/>
        <dbReference type="ChEBI" id="CHEBI:29985"/>
        <dbReference type="ChEBI" id="CHEBI:30616"/>
        <dbReference type="ChEBI" id="CHEBI:35235"/>
        <dbReference type="ChEBI" id="CHEBI:43474"/>
        <dbReference type="ChEBI" id="CHEBI:58173"/>
        <dbReference type="ChEBI" id="CHEBI:456216"/>
        <dbReference type="EC" id="6.3.2.2"/>
    </reaction>
</comment>
<dbReference type="GO" id="GO:0005524">
    <property type="term" value="F:ATP binding"/>
    <property type="evidence" value="ECO:0007669"/>
    <property type="project" value="UniProtKB-KW"/>
</dbReference>
<dbReference type="NCBIfam" id="TIGR02050">
    <property type="entry name" value="gshA_cyan_rel"/>
    <property type="match status" value="1"/>
</dbReference>
<evidence type="ECO:0000256" key="3">
    <source>
        <dbReference type="ARBA" id="ARBA00022840"/>
    </source>
</evidence>
<dbReference type="EMBL" id="CP039371">
    <property type="protein sequence ID" value="QCI12518.1"/>
    <property type="molecule type" value="Genomic_DNA"/>
</dbReference>
<dbReference type="InterPro" id="IPR006336">
    <property type="entry name" value="GCS2"/>
</dbReference>
<dbReference type="InterPro" id="IPR011793">
    <property type="entry name" value="YbdK"/>
</dbReference>